<keyword evidence="8" id="KW-0784">Thiamine biosynthesis</keyword>
<proteinExistence type="inferred from homology"/>
<organism evidence="14 15">
    <name type="scientific">Bifidobacterium choerinum</name>
    <dbReference type="NCBI Taxonomy" id="35760"/>
    <lineage>
        <taxon>Bacteria</taxon>
        <taxon>Bacillati</taxon>
        <taxon>Actinomycetota</taxon>
        <taxon>Actinomycetes</taxon>
        <taxon>Bifidobacteriales</taxon>
        <taxon>Bifidobacteriaceae</taxon>
        <taxon>Bifidobacterium</taxon>
    </lineage>
</organism>
<feature type="chain" id="PRO_5001818509" description="Thiamine pyrimidine synthase" evidence="12">
    <location>
        <begin position="25"/>
        <end position="367"/>
    </location>
</feature>
<dbReference type="Gene3D" id="3.40.190.10">
    <property type="entry name" value="Periplasmic binding protein-like II"/>
    <property type="match status" value="2"/>
</dbReference>
<evidence type="ECO:0000256" key="9">
    <source>
        <dbReference type="ARBA" id="ARBA00023004"/>
    </source>
</evidence>
<keyword evidence="5" id="KW-0808">Transferase</keyword>
<dbReference type="InterPro" id="IPR027939">
    <property type="entry name" value="NMT1/THI5"/>
</dbReference>
<keyword evidence="7" id="KW-0663">Pyridoxal phosphate</keyword>
<accession>A0A087AHQ2</accession>
<comment type="function">
    <text evidence="1">Responsible for the formation of the pyrimidine heterocycle in the thiamine biosynthesis pathway. Catalyzes the formation of hydroxymethylpyrimidine phosphate (HMP-P) from histidine and pyridoxal phosphate (PLP). The protein uses PLP and the active site histidine to form HMP-P, generating an inactive enzyme. The enzyme can only undergo a single turnover, which suggests it is a suicide enzyme.</text>
</comment>
<dbReference type="GO" id="GO:0046872">
    <property type="term" value="F:metal ion binding"/>
    <property type="evidence" value="ECO:0007669"/>
    <property type="project" value="UniProtKB-KW"/>
</dbReference>
<sequence>MTFRRFLTRAAAAAAALCSVLAFAACGADRHAGVDGLRHVTFMLSWAPDTNHIGVYVARNKGYYRDAGLDVDIVAVAQSGAEQAVNNGVADFALSNLTNVGVYATKGAQLKQVMQVQQKTSAIWCALASNKAIERPRDFDGRTFATFGSSESDAVVRRMIETDGGKGDFDKVTVGTSTFATLASGRADFGGFYATWEGVQAKMNGPELRCFTEPDYGVPGNADSIGIITSDRLVDDDPELVRAFVQATQRGYRYAYEHGDEAASILVHDAPEANLDEAFVAESMRTIVDGQYWGDRKQIDDGDFVLGSIDYDGTQRYFDFLAESDAYADANGRVVHEAPRSHDLATDEFLAGGARTRHTTHSEIHTQ</sequence>
<evidence type="ECO:0000256" key="2">
    <source>
        <dbReference type="ARBA" id="ARBA00004948"/>
    </source>
</evidence>
<evidence type="ECO:0000256" key="7">
    <source>
        <dbReference type="ARBA" id="ARBA00022898"/>
    </source>
</evidence>
<dbReference type="Proteomes" id="UP000028995">
    <property type="component" value="Unassembled WGS sequence"/>
</dbReference>
<dbReference type="PANTHER" id="PTHR31528">
    <property type="entry name" value="4-AMINO-5-HYDROXYMETHYL-2-METHYLPYRIMIDINE PHOSPHATE SYNTHASE THI11-RELATED"/>
    <property type="match status" value="1"/>
</dbReference>
<dbReference type="PROSITE" id="PS51257">
    <property type="entry name" value="PROKAR_LIPOPROTEIN"/>
    <property type="match status" value="1"/>
</dbReference>
<evidence type="ECO:0000256" key="3">
    <source>
        <dbReference type="ARBA" id="ARBA00009406"/>
    </source>
</evidence>
<comment type="catalytic activity">
    <reaction evidence="11">
        <text>N(6)-(pyridoxal phosphate)-L-lysyl-[4-amino-5-hydroxymethyl-2-methylpyrimidine phosphate synthase] + L-histidyl-[4-amino-5-hydroxymethyl-2-methylpyrimidine phosphate synthase] + 2 Fe(3+) + 4 H2O = L-lysyl-[4-amino-5-hydroxymethyl-2-methylpyrimidine phosphate synthase] + (2S)-2-amino-5-hydroxy-4-oxopentanoyl-[4-amino-5-hydroxymethyl-2-methylpyrimidine phosphate synthase] + 4-amino-2-methyl-5-(phosphooxymethyl)pyrimidine + 3-oxopropanoate + 2 Fe(2+) + 2 H(+)</text>
        <dbReference type="Rhea" id="RHEA:65756"/>
        <dbReference type="Rhea" id="RHEA-COMP:16892"/>
        <dbReference type="Rhea" id="RHEA-COMP:16893"/>
        <dbReference type="Rhea" id="RHEA-COMP:16894"/>
        <dbReference type="Rhea" id="RHEA-COMP:16895"/>
        <dbReference type="ChEBI" id="CHEBI:15377"/>
        <dbReference type="ChEBI" id="CHEBI:15378"/>
        <dbReference type="ChEBI" id="CHEBI:29033"/>
        <dbReference type="ChEBI" id="CHEBI:29034"/>
        <dbReference type="ChEBI" id="CHEBI:29969"/>
        <dbReference type="ChEBI" id="CHEBI:29979"/>
        <dbReference type="ChEBI" id="CHEBI:33190"/>
        <dbReference type="ChEBI" id="CHEBI:58354"/>
        <dbReference type="ChEBI" id="CHEBI:143915"/>
        <dbReference type="ChEBI" id="CHEBI:157692"/>
    </reaction>
    <physiologicalReaction direction="left-to-right" evidence="11">
        <dbReference type="Rhea" id="RHEA:65757"/>
    </physiologicalReaction>
</comment>
<comment type="pathway">
    <text evidence="2">Cofactor biosynthesis; thiamine diphosphate biosynthesis.</text>
</comment>
<feature type="domain" description="SsuA/THI5-like" evidence="13">
    <location>
        <begin position="50"/>
        <end position="262"/>
    </location>
</feature>
<evidence type="ECO:0000256" key="12">
    <source>
        <dbReference type="SAM" id="SignalP"/>
    </source>
</evidence>
<comment type="similarity">
    <text evidence="3">Belongs to the NMT1/THI5 family.</text>
</comment>
<reference evidence="14 15" key="1">
    <citation type="submission" date="2014-03" db="EMBL/GenBank/DDBJ databases">
        <title>Genomics of Bifidobacteria.</title>
        <authorList>
            <person name="Ventura M."/>
            <person name="Milani C."/>
            <person name="Lugli G.A."/>
        </authorList>
    </citation>
    <scope>NUCLEOTIDE SEQUENCE [LARGE SCALE GENOMIC DNA]</scope>
    <source>
        <strain evidence="14 15">LMG 10510</strain>
    </source>
</reference>
<dbReference type="SUPFAM" id="SSF53850">
    <property type="entry name" value="Periplasmic binding protein-like II"/>
    <property type="match status" value="1"/>
</dbReference>
<protein>
    <recommendedName>
        <fullName evidence="10">Thiamine pyrimidine synthase</fullName>
    </recommendedName>
</protein>
<dbReference type="OrthoDB" id="174578at2"/>
<dbReference type="RefSeq" id="WP_024540673.1">
    <property type="nucleotide sequence ID" value="NZ_JGYU01000002.1"/>
</dbReference>
<comment type="subunit">
    <text evidence="4">Homodimer.</text>
</comment>
<evidence type="ECO:0000313" key="15">
    <source>
        <dbReference type="Proteomes" id="UP000028995"/>
    </source>
</evidence>
<keyword evidence="12" id="KW-0732">Signal</keyword>
<keyword evidence="15" id="KW-1185">Reference proteome</keyword>
<gene>
    <name evidence="14" type="ORF">BCHO_0387</name>
</gene>
<evidence type="ECO:0000256" key="5">
    <source>
        <dbReference type="ARBA" id="ARBA00022679"/>
    </source>
</evidence>
<name>A0A087AHQ2_9BIFI</name>
<dbReference type="AlphaFoldDB" id="A0A087AHQ2"/>
<dbReference type="Pfam" id="PF09084">
    <property type="entry name" value="NMT1"/>
    <property type="match status" value="1"/>
</dbReference>
<evidence type="ECO:0000259" key="13">
    <source>
        <dbReference type="Pfam" id="PF09084"/>
    </source>
</evidence>
<dbReference type="eggNOG" id="COG0715">
    <property type="taxonomic scope" value="Bacteria"/>
</dbReference>
<evidence type="ECO:0000256" key="10">
    <source>
        <dbReference type="ARBA" id="ARBA00033171"/>
    </source>
</evidence>
<dbReference type="GO" id="GO:0016740">
    <property type="term" value="F:transferase activity"/>
    <property type="evidence" value="ECO:0007669"/>
    <property type="project" value="UniProtKB-KW"/>
</dbReference>
<evidence type="ECO:0000256" key="11">
    <source>
        <dbReference type="ARBA" id="ARBA00048179"/>
    </source>
</evidence>
<evidence type="ECO:0000256" key="4">
    <source>
        <dbReference type="ARBA" id="ARBA00011738"/>
    </source>
</evidence>
<dbReference type="PANTHER" id="PTHR31528:SF1">
    <property type="entry name" value="4-AMINO-5-HYDROXYMETHYL-2-METHYLPYRIMIDINE PHOSPHATE SYNTHASE THI11-RELATED"/>
    <property type="match status" value="1"/>
</dbReference>
<evidence type="ECO:0000256" key="8">
    <source>
        <dbReference type="ARBA" id="ARBA00022977"/>
    </source>
</evidence>
<dbReference type="GO" id="GO:0009228">
    <property type="term" value="P:thiamine biosynthetic process"/>
    <property type="evidence" value="ECO:0007669"/>
    <property type="project" value="UniProtKB-KW"/>
</dbReference>
<feature type="signal peptide" evidence="12">
    <location>
        <begin position="1"/>
        <end position="24"/>
    </location>
</feature>
<keyword evidence="6" id="KW-0479">Metal-binding</keyword>
<evidence type="ECO:0000256" key="6">
    <source>
        <dbReference type="ARBA" id="ARBA00022723"/>
    </source>
</evidence>
<evidence type="ECO:0000256" key="1">
    <source>
        <dbReference type="ARBA" id="ARBA00003469"/>
    </source>
</evidence>
<dbReference type="InterPro" id="IPR015168">
    <property type="entry name" value="SsuA/THI5"/>
</dbReference>
<dbReference type="EMBL" id="JGYU01000002">
    <property type="protein sequence ID" value="KFI58302.1"/>
    <property type="molecule type" value="Genomic_DNA"/>
</dbReference>
<dbReference type="STRING" id="35760.BCHO_0387"/>
<evidence type="ECO:0000313" key="14">
    <source>
        <dbReference type="EMBL" id="KFI58302.1"/>
    </source>
</evidence>
<comment type="caution">
    <text evidence="14">The sequence shown here is derived from an EMBL/GenBank/DDBJ whole genome shotgun (WGS) entry which is preliminary data.</text>
</comment>
<keyword evidence="9" id="KW-0408">Iron</keyword>